<keyword evidence="3" id="KW-1185">Reference proteome</keyword>
<proteinExistence type="predicted"/>
<dbReference type="AlphaFoldDB" id="A0A840PIK0"/>
<accession>A0A840PIK0</accession>
<name>A0A840PIK0_9ACTN</name>
<evidence type="ECO:0000256" key="1">
    <source>
        <dbReference type="SAM" id="MobiDB-lite"/>
    </source>
</evidence>
<evidence type="ECO:0000313" key="2">
    <source>
        <dbReference type="EMBL" id="MBB5137733.1"/>
    </source>
</evidence>
<gene>
    <name evidence="2" type="ORF">HNP84_007485</name>
</gene>
<dbReference type="EMBL" id="JACHGN010000019">
    <property type="protein sequence ID" value="MBB5137733.1"/>
    <property type="molecule type" value="Genomic_DNA"/>
</dbReference>
<organism evidence="2 3">
    <name type="scientific">Thermocatellispora tengchongensis</name>
    <dbReference type="NCBI Taxonomy" id="1073253"/>
    <lineage>
        <taxon>Bacteria</taxon>
        <taxon>Bacillati</taxon>
        <taxon>Actinomycetota</taxon>
        <taxon>Actinomycetes</taxon>
        <taxon>Streptosporangiales</taxon>
        <taxon>Streptosporangiaceae</taxon>
        <taxon>Thermocatellispora</taxon>
    </lineage>
</organism>
<dbReference type="RefSeq" id="WP_281396395.1">
    <property type="nucleotide sequence ID" value="NZ_BAABIX010000035.1"/>
</dbReference>
<evidence type="ECO:0000313" key="3">
    <source>
        <dbReference type="Proteomes" id="UP000578449"/>
    </source>
</evidence>
<sequence>MRRNRTHDRAPDQPISYLEKLANAERERRIRNGKPNPATTR</sequence>
<dbReference type="Proteomes" id="UP000578449">
    <property type="component" value="Unassembled WGS sequence"/>
</dbReference>
<feature type="region of interest" description="Disordered" evidence="1">
    <location>
        <begin position="1"/>
        <end position="41"/>
    </location>
</feature>
<comment type="caution">
    <text evidence="2">The sequence shown here is derived from an EMBL/GenBank/DDBJ whole genome shotgun (WGS) entry which is preliminary data.</text>
</comment>
<reference evidence="2 3" key="1">
    <citation type="submission" date="2020-08" db="EMBL/GenBank/DDBJ databases">
        <title>Genomic Encyclopedia of Type Strains, Phase IV (KMG-IV): sequencing the most valuable type-strain genomes for metagenomic binning, comparative biology and taxonomic classification.</title>
        <authorList>
            <person name="Goeker M."/>
        </authorList>
    </citation>
    <scope>NUCLEOTIDE SEQUENCE [LARGE SCALE GENOMIC DNA]</scope>
    <source>
        <strain evidence="2 3">DSM 45615</strain>
    </source>
</reference>
<protein>
    <submittedName>
        <fullName evidence="2">Uncharacterized protein</fullName>
    </submittedName>
</protein>